<evidence type="ECO:0000256" key="2">
    <source>
        <dbReference type="ARBA" id="ARBA00022801"/>
    </source>
</evidence>
<evidence type="ECO:0000259" key="3">
    <source>
        <dbReference type="PROSITE" id="PS51462"/>
    </source>
</evidence>
<dbReference type="PROSITE" id="PS00893">
    <property type="entry name" value="NUDIX_BOX"/>
    <property type="match status" value="1"/>
</dbReference>
<dbReference type="CDD" id="cd02883">
    <property type="entry name" value="NUDIX_Hydrolase"/>
    <property type="match status" value="1"/>
</dbReference>
<keyword evidence="2" id="KW-0378">Hydrolase</keyword>
<evidence type="ECO:0000313" key="5">
    <source>
        <dbReference type="Proteomes" id="UP000321533"/>
    </source>
</evidence>
<organism evidence="4 5">
    <name type="scientific">Panacibacter ginsenosidivorans</name>
    <dbReference type="NCBI Taxonomy" id="1813871"/>
    <lineage>
        <taxon>Bacteria</taxon>
        <taxon>Pseudomonadati</taxon>
        <taxon>Bacteroidota</taxon>
        <taxon>Chitinophagia</taxon>
        <taxon>Chitinophagales</taxon>
        <taxon>Chitinophagaceae</taxon>
        <taxon>Panacibacter</taxon>
    </lineage>
</organism>
<protein>
    <submittedName>
        <fullName evidence="4">NUDIX domain-containing protein</fullName>
    </submittedName>
</protein>
<dbReference type="KEGG" id="pgin:FRZ67_00985"/>
<dbReference type="Proteomes" id="UP000321533">
    <property type="component" value="Chromosome"/>
</dbReference>
<dbReference type="GO" id="GO:0016787">
    <property type="term" value="F:hydrolase activity"/>
    <property type="evidence" value="ECO:0007669"/>
    <property type="project" value="UniProtKB-KW"/>
</dbReference>
<dbReference type="InterPro" id="IPR000086">
    <property type="entry name" value="NUDIX_hydrolase_dom"/>
</dbReference>
<dbReference type="InterPro" id="IPR020084">
    <property type="entry name" value="NUDIX_hydrolase_CS"/>
</dbReference>
<dbReference type="Pfam" id="PF00293">
    <property type="entry name" value="NUDIX"/>
    <property type="match status" value="1"/>
</dbReference>
<name>A0A5B8V4I7_9BACT</name>
<dbReference type="SUPFAM" id="SSF55811">
    <property type="entry name" value="Nudix"/>
    <property type="match status" value="1"/>
</dbReference>
<dbReference type="InterPro" id="IPR015797">
    <property type="entry name" value="NUDIX_hydrolase-like_dom_sf"/>
</dbReference>
<feature type="domain" description="Nudix hydrolase" evidence="3">
    <location>
        <begin position="4"/>
        <end position="153"/>
    </location>
</feature>
<comment type="cofactor">
    <cofactor evidence="1">
        <name>Mg(2+)</name>
        <dbReference type="ChEBI" id="CHEBI:18420"/>
    </cofactor>
</comment>
<dbReference type="PANTHER" id="PTHR43046">
    <property type="entry name" value="GDP-MANNOSE MANNOSYL HYDROLASE"/>
    <property type="match status" value="1"/>
</dbReference>
<dbReference type="AlphaFoldDB" id="A0A5B8V4I7"/>
<dbReference type="PANTHER" id="PTHR43046:SF14">
    <property type="entry name" value="MUTT_NUDIX FAMILY PROTEIN"/>
    <property type="match status" value="1"/>
</dbReference>
<proteinExistence type="predicted"/>
<accession>A0A5B8V4I7</accession>
<evidence type="ECO:0000313" key="4">
    <source>
        <dbReference type="EMBL" id="QEC65945.1"/>
    </source>
</evidence>
<dbReference type="OrthoDB" id="9810648at2"/>
<dbReference type="Gene3D" id="3.90.79.10">
    <property type="entry name" value="Nucleoside Triphosphate Pyrophosphohydrolase"/>
    <property type="match status" value="1"/>
</dbReference>
<dbReference type="RefSeq" id="WP_147187745.1">
    <property type="nucleotide sequence ID" value="NZ_CP042435.1"/>
</dbReference>
<sequence>MIEKFTIRVYGILTDENKRVLLSDEFIRGDYFTKFPGGGMELGEGTRDCLKREFKEETGLDVTIGEHIYTTDYFQPSAFNNKDQIVSIYYHAHANDMDALQNLIIKITPFEFEANQINDPNGQSEVLRWIDWDIFTEEAVSLPIDKIVVRMLKERY</sequence>
<evidence type="ECO:0000256" key="1">
    <source>
        <dbReference type="ARBA" id="ARBA00001946"/>
    </source>
</evidence>
<dbReference type="EMBL" id="CP042435">
    <property type="protein sequence ID" value="QEC65945.1"/>
    <property type="molecule type" value="Genomic_DNA"/>
</dbReference>
<dbReference type="PROSITE" id="PS51462">
    <property type="entry name" value="NUDIX"/>
    <property type="match status" value="1"/>
</dbReference>
<keyword evidence="5" id="KW-1185">Reference proteome</keyword>
<reference evidence="4 5" key="1">
    <citation type="journal article" date="2016" name="Int. J. Syst. Evol. Microbiol.">
        <title>Panacibacter ginsenosidivorans gen. nov., sp. nov., with ginsenoside converting activity isolated from soil of a ginseng field.</title>
        <authorList>
            <person name="Siddiqi M.Z."/>
            <person name="Muhammad Shafi S."/>
            <person name="Choi K.D."/>
            <person name="Im W.T."/>
        </authorList>
    </citation>
    <scope>NUCLEOTIDE SEQUENCE [LARGE SCALE GENOMIC DNA]</scope>
    <source>
        <strain evidence="4 5">Gsoil1550</strain>
    </source>
</reference>
<gene>
    <name evidence="4" type="ORF">FRZ67_00985</name>
</gene>